<protein>
    <submittedName>
        <fullName evidence="3">DPP IV N-terminal domain-containing protein</fullName>
    </submittedName>
</protein>
<dbReference type="InterPro" id="IPR002469">
    <property type="entry name" value="Peptidase_S9B_N"/>
</dbReference>
<dbReference type="Pfam" id="PF00326">
    <property type="entry name" value="Peptidase_S9"/>
    <property type="match status" value="1"/>
</dbReference>
<dbReference type="Proteomes" id="UP001239680">
    <property type="component" value="Unassembled WGS sequence"/>
</dbReference>
<evidence type="ECO:0000313" key="4">
    <source>
        <dbReference type="Proteomes" id="UP001239680"/>
    </source>
</evidence>
<evidence type="ECO:0000313" key="3">
    <source>
        <dbReference type="EMBL" id="MDQ2065125.1"/>
    </source>
</evidence>
<dbReference type="SUPFAM" id="SSF53474">
    <property type="entry name" value="alpha/beta-Hydrolases"/>
    <property type="match status" value="1"/>
</dbReference>
<dbReference type="InterPro" id="IPR001375">
    <property type="entry name" value="Peptidase_S9_cat"/>
</dbReference>
<dbReference type="SUPFAM" id="SSF82171">
    <property type="entry name" value="DPP6 N-terminal domain-like"/>
    <property type="match status" value="1"/>
</dbReference>
<proteinExistence type="predicted"/>
<accession>A0ABU0VV37</accession>
<dbReference type="PANTHER" id="PTHR11731">
    <property type="entry name" value="PROTEASE FAMILY S9B,C DIPEPTIDYL-PEPTIDASE IV-RELATED"/>
    <property type="match status" value="1"/>
</dbReference>
<feature type="domain" description="Peptidase S9 prolyl oligopeptidase catalytic" evidence="1">
    <location>
        <begin position="554"/>
        <end position="752"/>
    </location>
</feature>
<sequence>MTDLLLSPAVEARLPTVFPAACHNLSVAPHWLDAGRFWYRREGATGVEYLLVEAATGEKRAAFDGAAVAAALQDEAAFAALEITSVEGETIGLAQGRRRWLWRGDVGQLESLPARPHADDESLSPDGKWVLSRREGDLWLRPALGGAERRLTDTGAPHFEWAKSPDQSLETILIARRGLRLPPIALWSPDSRKIFTYQLDERAVRRVPIVQNVPEDGSFAPKLYEMRNAFAGDTELPIAHQAVIEIETGRIIPCGPADVTETSGLEKREAWWSGDSGRVFWLEHDRYEREITLVETDSATGAARRVISERAETFVEVNLAYGAMPNIRVLDGSGELVWFSQRDGFAHLYLCDLATGAVKAQITKGDWPVVELLGVDTAQRQVIFLAGAGEGAADPYQRRVCVAGLDGGAMRVLTPEPGDHAPVLRDLGWAEILEANGANGPLASGLSPDGGYIVVTTADAARLGQSWLCRVADGARVAELEQGGCDLPLVLPERVELLAADGLTRLFGMLWRPRDFDPARQYPLLDLVYPGPQCIQAPRAALPHDELTKIAWAQAASAAGMAVLMMDGRGTPYRSRAFHELCHGNLADPGFLSDHVAAFPQLGAGRPWLDLTRIAIMGHSAGGHAAARGILAWPEVYKVAVSTAGSHELRSYNRCWPEKWQGELIRYADGSSNYDSVANALLADRLQGHLLLGHGDMDENVLPSTTLQLAKALELAGKNFDLLLTPNDDHASFKSNPWVIRRILRYLTQKLGCAVLA</sequence>
<keyword evidence="4" id="KW-1185">Reference proteome</keyword>
<dbReference type="Gene3D" id="2.140.10.30">
    <property type="entry name" value="Dipeptidylpeptidase IV, N-terminal domain"/>
    <property type="match status" value="1"/>
</dbReference>
<comment type="caution">
    <text evidence="3">The sequence shown here is derived from an EMBL/GenBank/DDBJ whole genome shotgun (WGS) entry which is preliminary data.</text>
</comment>
<gene>
    <name evidence="3" type="ORF">Q9295_01965</name>
</gene>
<dbReference type="Gene3D" id="3.40.50.1820">
    <property type="entry name" value="alpha/beta hydrolase"/>
    <property type="match status" value="1"/>
</dbReference>
<evidence type="ECO:0000259" key="2">
    <source>
        <dbReference type="Pfam" id="PF00930"/>
    </source>
</evidence>
<dbReference type="InterPro" id="IPR029058">
    <property type="entry name" value="AB_hydrolase_fold"/>
</dbReference>
<dbReference type="EMBL" id="JAVDBT010000002">
    <property type="protein sequence ID" value="MDQ2065125.1"/>
    <property type="molecule type" value="Genomic_DNA"/>
</dbReference>
<dbReference type="Pfam" id="PF00930">
    <property type="entry name" value="DPPIV_N"/>
    <property type="match status" value="1"/>
</dbReference>
<evidence type="ECO:0000259" key="1">
    <source>
        <dbReference type="Pfam" id="PF00326"/>
    </source>
</evidence>
<organism evidence="3 4">
    <name type="scientific">Pseudogemmobacter lacusdianii</name>
    <dbReference type="NCBI Taxonomy" id="3069608"/>
    <lineage>
        <taxon>Bacteria</taxon>
        <taxon>Pseudomonadati</taxon>
        <taxon>Pseudomonadota</taxon>
        <taxon>Alphaproteobacteria</taxon>
        <taxon>Rhodobacterales</taxon>
        <taxon>Paracoccaceae</taxon>
        <taxon>Pseudogemmobacter</taxon>
    </lineage>
</organism>
<feature type="domain" description="Dipeptidylpeptidase IV N-terminal" evidence="2">
    <location>
        <begin position="113"/>
        <end position="420"/>
    </location>
</feature>
<dbReference type="InterPro" id="IPR050278">
    <property type="entry name" value="Serine_Prot_S9B/DPPIV"/>
</dbReference>
<name>A0ABU0VV37_9RHOB</name>
<reference evidence="3 4" key="1">
    <citation type="submission" date="2023-08" db="EMBL/GenBank/DDBJ databases">
        <title>Characterization of two Paracoccaceae strains isolated from Phycosphere and proposal of Xinfangfangia lacusdiani sp. nov.</title>
        <authorList>
            <person name="Deng Y."/>
            <person name="Zhang Y.Q."/>
        </authorList>
    </citation>
    <scope>NUCLEOTIDE SEQUENCE [LARGE SCALE GENOMIC DNA]</scope>
    <source>
        <strain evidence="3 4">CPCC 101601</strain>
    </source>
</reference>
<dbReference type="RefSeq" id="WP_306678820.1">
    <property type="nucleotide sequence ID" value="NZ_JAVDBT010000002.1"/>
</dbReference>